<dbReference type="Gene3D" id="1.10.640.10">
    <property type="entry name" value="Haem peroxidase domain superfamily, animal type"/>
    <property type="match status" value="1"/>
</dbReference>
<sequence length="188" mass="21108">MLNFVNAIHEQLVMPGPGDGNRGDLLAINIARGRDQGLASYADFRTACGLSTTSFVDLRGNIGRWQVFRLKRTYISYPIPEGIDAFLPDIDCMLEALARIPRLGLFWDRLSPASSPELSKGTALGIASGTSETTRAQDSPWTSWTRSEVGARLQNSFATIPIMWRKFNQKFWKVLQMWFTVTTYRPST</sequence>
<evidence type="ECO:0000256" key="1">
    <source>
        <dbReference type="ARBA" id="ARBA00004613"/>
    </source>
</evidence>
<name>A0A9W9Z2I2_9CNID</name>
<dbReference type="InterPro" id="IPR037120">
    <property type="entry name" value="Haem_peroxidase_sf_animal"/>
</dbReference>
<dbReference type="PANTHER" id="PTHR11475:SF4">
    <property type="entry name" value="CHORION PEROXIDASE"/>
    <property type="match status" value="1"/>
</dbReference>
<dbReference type="InterPro" id="IPR019791">
    <property type="entry name" value="Haem_peroxidase_animal"/>
</dbReference>
<keyword evidence="5" id="KW-1185">Reference proteome</keyword>
<dbReference type="GO" id="GO:0005576">
    <property type="term" value="C:extracellular region"/>
    <property type="evidence" value="ECO:0007669"/>
    <property type="project" value="UniProtKB-SubCell"/>
</dbReference>
<keyword evidence="2" id="KW-0964">Secreted</keyword>
<dbReference type="GO" id="GO:0004601">
    <property type="term" value="F:peroxidase activity"/>
    <property type="evidence" value="ECO:0007669"/>
    <property type="project" value="InterPro"/>
</dbReference>
<dbReference type="EMBL" id="MU826829">
    <property type="protein sequence ID" value="KAJ7374148.1"/>
    <property type="molecule type" value="Genomic_DNA"/>
</dbReference>
<dbReference type="Proteomes" id="UP001163046">
    <property type="component" value="Unassembled WGS sequence"/>
</dbReference>
<accession>A0A9W9Z2I2</accession>
<dbReference type="PANTHER" id="PTHR11475">
    <property type="entry name" value="OXIDASE/PEROXIDASE"/>
    <property type="match status" value="1"/>
</dbReference>
<dbReference type="InterPro" id="IPR010255">
    <property type="entry name" value="Haem_peroxidase_sf"/>
</dbReference>
<evidence type="ECO:0000313" key="5">
    <source>
        <dbReference type="Proteomes" id="UP001163046"/>
    </source>
</evidence>
<comment type="caution">
    <text evidence="4">The sequence shown here is derived from an EMBL/GenBank/DDBJ whole genome shotgun (WGS) entry which is preliminary data.</text>
</comment>
<proteinExistence type="predicted"/>
<reference evidence="4" key="1">
    <citation type="submission" date="2023-01" db="EMBL/GenBank/DDBJ databases">
        <title>Genome assembly of the deep-sea coral Lophelia pertusa.</title>
        <authorList>
            <person name="Herrera S."/>
            <person name="Cordes E."/>
        </authorList>
    </citation>
    <scope>NUCLEOTIDE SEQUENCE</scope>
    <source>
        <strain evidence="4">USNM1676648</strain>
        <tissue evidence="4">Polyp</tissue>
    </source>
</reference>
<organism evidence="4 5">
    <name type="scientific">Desmophyllum pertusum</name>
    <dbReference type="NCBI Taxonomy" id="174260"/>
    <lineage>
        <taxon>Eukaryota</taxon>
        <taxon>Metazoa</taxon>
        <taxon>Cnidaria</taxon>
        <taxon>Anthozoa</taxon>
        <taxon>Hexacorallia</taxon>
        <taxon>Scleractinia</taxon>
        <taxon>Caryophylliina</taxon>
        <taxon>Caryophylliidae</taxon>
        <taxon>Desmophyllum</taxon>
    </lineage>
</organism>
<dbReference type="OrthoDB" id="823504at2759"/>
<evidence type="ECO:0000256" key="3">
    <source>
        <dbReference type="ARBA" id="ARBA00023180"/>
    </source>
</evidence>
<protein>
    <submittedName>
        <fullName evidence="4">Uncharacterized protein</fullName>
    </submittedName>
</protein>
<evidence type="ECO:0000256" key="2">
    <source>
        <dbReference type="ARBA" id="ARBA00022525"/>
    </source>
</evidence>
<dbReference type="Pfam" id="PF03098">
    <property type="entry name" value="An_peroxidase"/>
    <property type="match status" value="1"/>
</dbReference>
<comment type="subcellular location">
    <subcellularLocation>
        <location evidence="1">Secreted</location>
    </subcellularLocation>
</comment>
<dbReference type="GO" id="GO:0006979">
    <property type="term" value="P:response to oxidative stress"/>
    <property type="evidence" value="ECO:0007669"/>
    <property type="project" value="InterPro"/>
</dbReference>
<keyword evidence="3" id="KW-0325">Glycoprotein</keyword>
<dbReference type="AlphaFoldDB" id="A0A9W9Z2I2"/>
<gene>
    <name evidence="4" type="ORF">OS493_009485</name>
</gene>
<dbReference type="SUPFAM" id="SSF48113">
    <property type="entry name" value="Heme-dependent peroxidases"/>
    <property type="match status" value="1"/>
</dbReference>
<dbReference type="GO" id="GO:0020037">
    <property type="term" value="F:heme binding"/>
    <property type="evidence" value="ECO:0007669"/>
    <property type="project" value="InterPro"/>
</dbReference>
<evidence type="ECO:0000313" key="4">
    <source>
        <dbReference type="EMBL" id="KAJ7374148.1"/>
    </source>
</evidence>